<sequence>MPADRHITVIGAGLAGALLATLLAQRGWKVDVYEKRGDPRVKGYAGGRSINLALAERGRHALRLASGDDEVMEQAVMMRGRMVHFRDGRTDLQRYGKDDSEVIWSVHRGDLNIVLLDIAEQAGARVHFHRSLDGVDFDARVATFTNDIDSSTHAIGFNALVGADGAGSALRAAMARVSDLGERTDFLGHSYKELEIPPAPDGGFSIEPNALHIWPRGRYMCIALPNDERTFTVTLFLPNEGDPSFATVRNGTEARALFERDFADALPLIPNLEEDFERNPAGLLATLYLDRWHLDDRAVLIGDAAHAMVPFHGQGMNCAFEDCVALADHLDRAPDLTTAFAAFQAERLPNARAIQQMALENYLEMRDRVDDDDYLLQRALELRLAERHPDRFMPRYAMVTFQRMPYAVAFERGQQQRQLLVDLTRGHTTLDTLDWDTVDATVRERLTLLPRD</sequence>
<dbReference type="GO" id="GO:0019805">
    <property type="term" value="P:quinolinate biosynthetic process"/>
    <property type="evidence" value="ECO:0007669"/>
    <property type="project" value="UniProtKB-UniRule"/>
</dbReference>
<dbReference type="PANTHER" id="PTHR46028:SF2">
    <property type="entry name" value="KYNURENINE 3-MONOOXYGENASE"/>
    <property type="match status" value="1"/>
</dbReference>
<accession>A0A562LYG3</accession>
<dbReference type="UniPathway" id="UPA00253">
    <property type="reaction ID" value="UER00328"/>
</dbReference>
<comment type="catalytic activity">
    <reaction evidence="8 9">
        <text>L-kynurenine + NADPH + O2 + H(+) = 3-hydroxy-L-kynurenine + NADP(+) + H2O</text>
        <dbReference type="Rhea" id="RHEA:20545"/>
        <dbReference type="ChEBI" id="CHEBI:15377"/>
        <dbReference type="ChEBI" id="CHEBI:15378"/>
        <dbReference type="ChEBI" id="CHEBI:15379"/>
        <dbReference type="ChEBI" id="CHEBI:57783"/>
        <dbReference type="ChEBI" id="CHEBI:57959"/>
        <dbReference type="ChEBI" id="CHEBI:58125"/>
        <dbReference type="ChEBI" id="CHEBI:58349"/>
        <dbReference type="EC" id="1.14.13.9"/>
    </reaction>
</comment>
<evidence type="ECO:0000256" key="9">
    <source>
        <dbReference type="HAMAP-Rule" id="MF_01971"/>
    </source>
</evidence>
<dbReference type="InterPro" id="IPR036188">
    <property type="entry name" value="FAD/NAD-bd_sf"/>
</dbReference>
<evidence type="ECO:0000256" key="4">
    <source>
        <dbReference type="ARBA" id="ARBA00022827"/>
    </source>
</evidence>
<dbReference type="AlphaFoldDB" id="A0A562LYG3"/>
<keyword evidence="4 9" id="KW-0274">FAD</keyword>
<dbReference type="EC" id="1.14.13.9" evidence="9"/>
<name>A0A562LYG3_9GAMM</name>
<dbReference type="OrthoDB" id="9782160at2"/>
<dbReference type="GO" id="GO:0070189">
    <property type="term" value="P:kynurenine metabolic process"/>
    <property type="evidence" value="ECO:0007669"/>
    <property type="project" value="TreeGrafter"/>
</dbReference>
<organism evidence="11 12">
    <name type="scientific">Aerolutibacter ruishenii</name>
    <dbReference type="NCBI Taxonomy" id="686800"/>
    <lineage>
        <taxon>Bacteria</taxon>
        <taxon>Pseudomonadati</taxon>
        <taxon>Pseudomonadota</taxon>
        <taxon>Gammaproteobacteria</taxon>
        <taxon>Lysobacterales</taxon>
        <taxon>Lysobacteraceae</taxon>
        <taxon>Aerolutibacter</taxon>
    </lineage>
</organism>
<protein>
    <recommendedName>
        <fullName evidence="9">Kynurenine 3-monooxygenase</fullName>
        <ecNumber evidence="9">1.14.13.9</ecNumber>
    </recommendedName>
    <alternativeName>
        <fullName evidence="9">Kynurenine 3-hydroxylase</fullName>
    </alternativeName>
</protein>
<evidence type="ECO:0000256" key="6">
    <source>
        <dbReference type="ARBA" id="ARBA00023002"/>
    </source>
</evidence>
<comment type="caution">
    <text evidence="11">The sequence shown here is derived from an EMBL/GenBank/DDBJ whole genome shotgun (WGS) entry which is preliminary data.</text>
</comment>
<evidence type="ECO:0000256" key="8">
    <source>
        <dbReference type="ARBA" id="ARBA00047818"/>
    </source>
</evidence>
<feature type="domain" description="FAD-binding" evidence="10">
    <location>
        <begin position="7"/>
        <end position="332"/>
    </location>
</feature>
<keyword evidence="5 9" id="KW-0521">NADP</keyword>
<dbReference type="PANTHER" id="PTHR46028">
    <property type="entry name" value="KYNURENINE 3-MONOOXYGENASE"/>
    <property type="match status" value="1"/>
</dbReference>
<gene>
    <name evidence="9" type="primary">kmo</name>
    <name evidence="11" type="ORF">IP93_01030</name>
</gene>
<dbReference type="Gene3D" id="3.50.50.60">
    <property type="entry name" value="FAD/NAD(P)-binding domain"/>
    <property type="match status" value="1"/>
</dbReference>
<evidence type="ECO:0000259" key="10">
    <source>
        <dbReference type="Pfam" id="PF01494"/>
    </source>
</evidence>
<keyword evidence="2 9" id="KW-0285">Flavoprotein</keyword>
<keyword evidence="7 9" id="KW-0503">Monooxygenase</keyword>
<dbReference type="RefSeq" id="WP_144812865.1">
    <property type="nucleotide sequence ID" value="NZ_VLKP01000003.1"/>
</dbReference>
<evidence type="ECO:0000256" key="2">
    <source>
        <dbReference type="ARBA" id="ARBA00022630"/>
    </source>
</evidence>
<dbReference type="PRINTS" id="PR00420">
    <property type="entry name" value="RNGMNOXGNASE"/>
</dbReference>
<evidence type="ECO:0000256" key="3">
    <source>
        <dbReference type="ARBA" id="ARBA00022642"/>
    </source>
</evidence>
<comment type="similarity">
    <text evidence="9">Belongs to the aromatic-ring hydroxylase family. KMO subfamily.</text>
</comment>
<keyword evidence="12" id="KW-1185">Reference proteome</keyword>
<dbReference type="Pfam" id="PF01494">
    <property type="entry name" value="FAD_binding_3"/>
    <property type="match status" value="1"/>
</dbReference>
<evidence type="ECO:0000256" key="5">
    <source>
        <dbReference type="ARBA" id="ARBA00022857"/>
    </source>
</evidence>
<dbReference type="GO" id="GO:0004502">
    <property type="term" value="F:kynurenine 3-monooxygenase activity"/>
    <property type="evidence" value="ECO:0007669"/>
    <property type="project" value="UniProtKB-UniRule"/>
</dbReference>
<dbReference type="HAMAP" id="MF_01971">
    <property type="entry name" value="Kynurenine_monooxygenase"/>
    <property type="match status" value="1"/>
</dbReference>
<keyword evidence="6 9" id="KW-0560">Oxidoreductase</keyword>
<dbReference type="FunFam" id="3.50.50.60:FF:000185">
    <property type="entry name" value="Kynurenine 3-monooxygenase"/>
    <property type="match status" value="1"/>
</dbReference>
<evidence type="ECO:0000256" key="7">
    <source>
        <dbReference type="ARBA" id="ARBA00023033"/>
    </source>
</evidence>
<dbReference type="GO" id="GO:0043420">
    <property type="term" value="P:anthranilate metabolic process"/>
    <property type="evidence" value="ECO:0007669"/>
    <property type="project" value="UniProtKB-UniRule"/>
</dbReference>
<evidence type="ECO:0000256" key="1">
    <source>
        <dbReference type="ARBA" id="ARBA00001974"/>
    </source>
</evidence>
<dbReference type="InterPro" id="IPR002938">
    <property type="entry name" value="FAD-bd"/>
</dbReference>
<dbReference type="InterPro" id="IPR027545">
    <property type="entry name" value="Kynurenine_monooxygenase"/>
</dbReference>
<comment type="cofactor">
    <cofactor evidence="1 9">
        <name>FAD</name>
        <dbReference type="ChEBI" id="CHEBI:57692"/>
    </cofactor>
</comment>
<dbReference type="SUPFAM" id="SSF51905">
    <property type="entry name" value="FAD/NAD(P)-binding domain"/>
    <property type="match status" value="1"/>
</dbReference>
<dbReference type="GO" id="GO:0006569">
    <property type="term" value="P:L-tryptophan catabolic process"/>
    <property type="evidence" value="ECO:0007669"/>
    <property type="project" value="UniProtKB-UniRule"/>
</dbReference>
<evidence type="ECO:0000313" key="11">
    <source>
        <dbReference type="EMBL" id="TWI12685.1"/>
    </source>
</evidence>
<dbReference type="GO" id="GO:0009435">
    <property type="term" value="P:NAD+ biosynthetic process"/>
    <property type="evidence" value="ECO:0007669"/>
    <property type="project" value="UniProtKB-UniPathway"/>
</dbReference>
<comment type="function">
    <text evidence="9">Catalyzes the hydroxylation of L-kynurenine (L-Kyn) to form 3-hydroxy-L-kynurenine (L-3OHKyn). Required for synthesis of quinolinic acid.</text>
</comment>
<dbReference type="GO" id="GO:0071949">
    <property type="term" value="F:FAD binding"/>
    <property type="evidence" value="ECO:0007669"/>
    <property type="project" value="InterPro"/>
</dbReference>
<dbReference type="EMBL" id="VLKP01000003">
    <property type="protein sequence ID" value="TWI12685.1"/>
    <property type="molecule type" value="Genomic_DNA"/>
</dbReference>
<comment type="pathway">
    <text evidence="9">Cofactor biosynthesis; NAD(+) biosynthesis; quinolinate from L-kynurenine: step 1/3.</text>
</comment>
<reference evidence="11 12" key="1">
    <citation type="journal article" date="2015" name="Stand. Genomic Sci.">
        <title>Genomic Encyclopedia of Bacterial and Archaeal Type Strains, Phase III: the genomes of soil and plant-associated and newly described type strains.</title>
        <authorList>
            <person name="Whitman W.B."/>
            <person name="Woyke T."/>
            <person name="Klenk H.P."/>
            <person name="Zhou Y."/>
            <person name="Lilburn T.G."/>
            <person name="Beck B.J."/>
            <person name="De Vos P."/>
            <person name="Vandamme P."/>
            <person name="Eisen J.A."/>
            <person name="Garrity G."/>
            <person name="Hugenholtz P."/>
            <person name="Kyrpides N.C."/>
        </authorList>
    </citation>
    <scope>NUCLEOTIDE SEQUENCE [LARGE SCALE GENOMIC DNA]</scope>
    <source>
        <strain evidence="11 12">CGMCC 1.10136</strain>
    </source>
</reference>
<keyword evidence="3 9" id="KW-0662">Pyridine nucleotide biosynthesis</keyword>
<evidence type="ECO:0000313" key="12">
    <source>
        <dbReference type="Proteomes" id="UP000316471"/>
    </source>
</evidence>
<dbReference type="Proteomes" id="UP000316471">
    <property type="component" value="Unassembled WGS sequence"/>
</dbReference>
<proteinExistence type="inferred from homology"/>